<keyword evidence="2" id="KW-1185">Reference proteome</keyword>
<comment type="caution">
    <text evidence="1">The sequence shown here is derived from an EMBL/GenBank/DDBJ whole genome shotgun (WGS) entry which is preliminary data.</text>
</comment>
<organism evidence="1 2">
    <name type="scientific">Trichonephila clavipes</name>
    <name type="common">Golden silk orbweaver</name>
    <name type="synonym">Nephila clavipes</name>
    <dbReference type="NCBI Taxonomy" id="2585209"/>
    <lineage>
        <taxon>Eukaryota</taxon>
        <taxon>Metazoa</taxon>
        <taxon>Ecdysozoa</taxon>
        <taxon>Arthropoda</taxon>
        <taxon>Chelicerata</taxon>
        <taxon>Arachnida</taxon>
        <taxon>Araneae</taxon>
        <taxon>Araneomorphae</taxon>
        <taxon>Entelegynae</taxon>
        <taxon>Araneoidea</taxon>
        <taxon>Nephilidae</taxon>
        <taxon>Trichonephila</taxon>
    </lineage>
</organism>
<accession>A0A8X6S5V8</accession>
<name>A0A8X6S5V8_TRICX</name>
<proteinExistence type="predicted"/>
<reference evidence="1" key="1">
    <citation type="submission" date="2020-08" db="EMBL/GenBank/DDBJ databases">
        <title>Multicomponent nature underlies the extraordinary mechanical properties of spider dragline silk.</title>
        <authorList>
            <person name="Kono N."/>
            <person name="Nakamura H."/>
            <person name="Mori M."/>
            <person name="Yoshida Y."/>
            <person name="Ohtoshi R."/>
            <person name="Malay A.D."/>
            <person name="Moran D.A.P."/>
            <person name="Tomita M."/>
            <person name="Numata K."/>
            <person name="Arakawa K."/>
        </authorList>
    </citation>
    <scope>NUCLEOTIDE SEQUENCE</scope>
</reference>
<evidence type="ECO:0000313" key="2">
    <source>
        <dbReference type="Proteomes" id="UP000887159"/>
    </source>
</evidence>
<dbReference type="Proteomes" id="UP000887159">
    <property type="component" value="Unassembled WGS sequence"/>
</dbReference>
<protein>
    <submittedName>
        <fullName evidence="1">Uncharacterized protein</fullName>
    </submittedName>
</protein>
<sequence length="95" mass="10317">MTVDVKDSPDVYGNEIIIGVRGMDCLCHKFLYDQSFSASMVNCCPHTNIENYSTSLASCCSREQNGVGVGVLDLVGVHGSMSRRLSKVRSIVEKG</sequence>
<evidence type="ECO:0000313" key="1">
    <source>
        <dbReference type="EMBL" id="GFY08012.1"/>
    </source>
</evidence>
<gene>
    <name evidence="1" type="ORF">TNCV_2580441</name>
</gene>
<dbReference type="AlphaFoldDB" id="A0A8X6S5V8"/>
<dbReference type="EMBL" id="BMAU01021279">
    <property type="protein sequence ID" value="GFY08012.1"/>
    <property type="molecule type" value="Genomic_DNA"/>
</dbReference>